<keyword evidence="5" id="KW-0808">Transferase</keyword>
<proteinExistence type="inferred from homology"/>
<keyword evidence="11 15" id="KW-0067">ATP-binding</keyword>
<feature type="region of interest" description="Disordered" evidence="16">
    <location>
        <begin position="1"/>
        <end position="49"/>
    </location>
</feature>
<dbReference type="Gene3D" id="3.30.200.20">
    <property type="entry name" value="Phosphorylase Kinase, domain 1"/>
    <property type="match status" value="1"/>
</dbReference>
<feature type="compositionally biased region" description="Polar residues" evidence="16">
    <location>
        <begin position="1"/>
        <end position="19"/>
    </location>
</feature>
<feature type="domain" description="Protein kinase" evidence="17">
    <location>
        <begin position="68"/>
        <end position="340"/>
    </location>
</feature>
<dbReference type="OrthoDB" id="40902at2759"/>
<dbReference type="EC" id="2.7.11.1" evidence="3"/>
<dbReference type="PROSITE" id="PS00107">
    <property type="entry name" value="PROTEIN_KINASE_ATP"/>
    <property type="match status" value="1"/>
</dbReference>
<dbReference type="InParanoid" id="A0A0V0QDC4"/>
<keyword evidence="20" id="KW-1185">Reference proteome</keyword>
<dbReference type="PROSITE" id="PS50222">
    <property type="entry name" value="EF_HAND_2"/>
    <property type="match status" value="3"/>
</dbReference>
<evidence type="ECO:0000256" key="9">
    <source>
        <dbReference type="ARBA" id="ARBA00022777"/>
    </source>
</evidence>
<feature type="binding site" evidence="15">
    <location>
        <position position="102"/>
    </location>
    <ligand>
        <name>ATP</name>
        <dbReference type="ChEBI" id="CHEBI:30616"/>
    </ligand>
</feature>
<evidence type="ECO:0000256" key="13">
    <source>
        <dbReference type="ARBA" id="ARBA00047899"/>
    </source>
</evidence>
<feature type="domain" description="EF-hand" evidence="18">
    <location>
        <begin position="426"/>
        <end position="461"/>
    </location>
</feature>
<dbReference type="SUPFAM" id="SSF47473">
    <property type="entry name" value="EF-hand"/>
    <property type="match status" value="1"/>
</dbReference>
<evidence type="ECO:0000256" key="16">
    <source>
        <dbReference type="SAM" id="MobiDB-lite"/>
    </source>
</evidence>
<dbReference type="AlphaFoldDB" id="A0A0V0QDC4"/>
<dbReference type="SMART" id="SM00220">
    <property type="entry name" value="S_TKc"/>
    <property type="match status" value="1"/>
</dbReference>
<evidence type="ECO:0000256" key="6">
    <source>
        <dbReference type="ARBA" id="ARBA00022723"/>
    </source>
</evidence>
<evidence type="ECO:0000256" key="15">
    <source>
        <dbReference type="PROSITE-ProRule" id="PRU10141"/>
    </source>
</evidence>
<dbReference type="FunFam" id="1.10.510.10:FF:000571">
    <property type="entry name" value="Maternal embryonic leucine zipper kinase"/>
    <property type="match status" value="1"/>
</dbReference>
<dbReference type="Gene3D" id="1.10.238.10">
    <property type="entry name" value="EF-hand"/>
    <property type="match status" value="2"/>
</dbReference>
<comment type="cofactor">
    <cofactor evidence="1">
        <name>Mg(2+)</name>
        <dbReference type="ChEBI" id="CHEBI:18420"/>
    </cofactor>
</comment>
<dbReference type="PROSITE" id="PS00108">
    <property type="entry name" value="PROTEIN_KINASE_ST"/>
    <property type="match status" value="1"/>
</dbReference>
<comment type="caution">
    <text evidence="19">The sequence shown here is derived from an EMBL/GenBank/DDBJ whole genome shotgun (WGS) entry which is preliminary data.</text>
</comment>
<dbReference type="InterPro" id="IPR018247">
    <property type="entry name" value="EF_Hand_1_Ca_BS"/>
</dbReference>
<evidence type="ECO:0000313" key="19">
    <source>
        <dbReference type="EMBL" id="KRX00212.1"/>
    </source>
</evidence>
<protein>
    <recommendedName>
        <fullName evidence="3">non-specific serine/threonine protein kinase</fullName>
        <ecNumber evidence="3">2.7.11.1</ecNumber>
    </recommendedName>
</protein>
<comment type="subunit">
    <text evidence="2">Monomer.</text>
</comment>
<dbReference type="Gene3D" id="1.10.510.10">
    <property type="entry name" value="Transferase(Phosphotransferase) domain 1"/>
    <property type="match status" value="1"/>
</dbReference>
<comment type="similarity">
    <text evidence="12">Belongs to the protein kinase superfamily. Ser/Thr protein kinase family. CDPK subfamily.</text>
</comment>
<gene>
    <name evidence="19" type="ORF">PPERSA_10711</name>
</gene>
<evidence type="ECO:0000256" key="2">
    <source>
        <dbReference type="ARBA" id="ARBA00011245"/>
    </source>
</evidence>
<keyword evidence="7" id="KW-0677">Repeat</keyword>
<evidence type="ECO:0000256" key="7">
    <source>
        <dbReference type="ARBA" id="ARBA00022737"/>
    </source>
</evidence>
<evidence type="ECO:0000256" key="14">
    <source>
        <dbReference type="ARBA" id="ARBA00048679"/>
    </source>
</evidence>
<dbReference type="InterPro" id="IPR011992">
    <property type="entry name" value="EF-hand-dom_pair"/>
</dbReference>
<dbReference type="GO" id="GO:0005509">
    <property type="term" value="F:calcium ion binding"/>
    <property type="evidence" value="ECO:0007669"/>
    <property type="project" value="InterPro"/>
</dbReference>
<dbReference type="EMBL" id="LDAU01000194">
    <property type="protein sequence ID" value="KRX00212.1"/>
    <property type="molecule type" value="Genomic_DNA"/>
</dbReference>
<dbReference type="InterPro" id="IPR002048">
    <property type="entry name" value="EF_hand_dom"/>
</dbReference>
<comment type="catalytic activity">
    <reaction evidence="14">
        <text>L-seryl-[protein] + ATP = O-phospho-L-seryl-[protein] + ADP + H(+)</text>
        <dbReference type="Rhea" id="RHEA:17989"/>
        <dbReference type="Rhea" id="RHEA-COMP:9863"/>
        <dbReference type="Rhea" id="RHEA-COMP:11604"/>
        <dbReference type="ChEBI" id="CHEBI:15378"/>
        <dbReference type="ChEBI" id="CHEBI:29999"/>
        <dbReference type="ChEBI" id="CHEBI:30616"/>
        <dbReference type="ChEBI" id="CHEBI:83421"/>
        <dbReference type="ChEBI" id="CHEBI:456216"/>
        <dbReference type="EC" id="2.7.11.1"/>
    </reaction>
</comment>
<dbReference type="InterPro" id="IPR017441">
    <property type="entry name" value="Protein_kinase_ATP_BS"/>
</dbReference>
<keyword evidence="8 15" id="KW-0547">Nucleotide-binding</keyword>
<evidence type="ECO:0000259" key="17">
    <source>
        <dbReference type="PROSITE" id="PS50011"/>
    </source>
</evidence>
<dbReference type="InterPro" id="IPR011009">
    <property type="entry name" value="Kinase-like_dom_sf"/>
</dbReference>
<dbReference type="InterPro" id="IPR000719">
    <property type="entry name" value="Prot_kinase_dom"/>
</dbReference>
<dbReference type="GO" id="GO:0005524">
    <property type="term" value="F:ATP binding"/>
    <property type="evidence" value="ECO:0007669"/>
    <property type="project" value="UniProtKB-UniRule"/>
</dbReference>
<dbReference type="OMA" id="MIVNSGN"/>
<name>A0A0V0QDC4_PSEPJ</name>
<dbReference type="FunFam" id="1.10.238.10:FF:000003">
    <property type="entry name" value="Calmodulin A"/>
    <property type="match status" value="1"/>
</dbReference>
<keyword evidence="9 19" id="KW-0418">Kinase</keyword>
<evidence type="ECO:0000256" key="4">
    <source>
        <dbReference type="ARBA" id="ARBA00022527"/>
    </source>
</evidence>
<sequence>MQTRSRGQTPKKSMKTPQINKDSNKKSAQKKASKQNQNQNQPPIKSEISINKSDFVQNVDIYKSYKRLRKKDIIGQGAFGKIFKIRPKDANQNEKALKIIKKQKLNPQEVLNFKNEVNVLKELDHPNIIKINQFYEDSQNYYLIMEYIQGKDLLDEIQETETFNEIVVAQIMEQIFGALNYSHQNNLVHRDIKPENIMVEKDNQNILQSQQENKYNIKIIDWGTGIKFDQNDSKFITQKCGSVDYAAPEVFQGKYTEKCDIWSAGVIMYILLGGYHPFGQSTSFQSNLDFGNHLSNTNFDFNDTEWDQISGESKDLIKKLLQKNPAKRLSAEQALQHPWFEKMKTQVQLNTQEQFKLNKSLKRLQQMKAQNTLHDAVITYIASQLISKNETEELKKAFQILDTNKDGQLSKDEILHGYRNIFGEEYTQDEICDIFDQIDIDKNGTISYTEFIASFMNIENQFTDQKLAQTFRLFDKDGDGQIESKELMNVIGGKMIQKEKDQIFQEIIREIDDDMLMSLNNL</sequence>
<dbReference type="Proteomes" id="UP000054937">
    <property type="component" value="Unassembled WGS sequence"/>
</dbReference>
<evidence type="ECO:0000259" key="18">
    <source>
        <dbReference type="PROSITE" id="PS50222"/>
    </source>
</evidence>
<comment type="catalytic activity">
    <reaction evidence="13">
        <text>L-threonyl-[protein] + ATP = O-phospho-L-threonyl-[protein] + ADP + H(+)</text>
        <dbReference type="Rhea" id="RHEA:46608"/>
        <dbReference type="Rhea" id="RHEA-COMP:11060"/>
        <dbReference type="Rhea" id="RHEA-COMP:11605"/>
        <dbReference type="ChEBI" id="CHEBI:15378"/>
        <dbReference type="ChEBI" id="CHEBI:30013"/>
        <dbReference type="ChEBI" id="CHEBI:30616"/>
        <dbReference type="ChEBI" id="CHEBI:61977"/>
        <dbReference type="ChEBI" id="CHEBI:456216"/>
        <dbReference type="EC" id="2.7.11.1"/>
    </reaction>
</comment>
<dbReference type="InterPro" id="IPR050205">
    <property type="entry name" value="CDPK_Ser/Thr_kinases"/>
</dbReference>
<dbReference type="PROSITE" id="PS50011">
    <property type="entry name" value="PROTEIN_KINASE_DOM"/>
    <property type="match status" value="1"/>
</dbReference>
<evidence type="ECO:0000313" key="20">
    <source>
        <dbReference type="Proteomes" id="UP000054937"/>
    </source>
</evidence>
<dbReference type="SMART" id="SM00054">
    <property type="entry name" value="EFh"/>
    <property type="match status" value="3"/>
</dbReference>
<evidence type="ECO:0000256" key="12">
    <source>
        <dbReference type="ARBA" id="ARBA00024334"/>
    </source>
</evidence>
<feature type="domain" description="EF-hand" evidence="18">
    <location>
        <begin position="389"/>
        <end position="424"/>
    </location>
</feature>
<keyword evidence="4" id="KW-0723">Serine/threonine-protein kinase</keyword>
<evidence type="ECO:0000256" key="8">
    <source>
        <dbReference type="ARBA" id="ARBA00022741"/>
    </source>
</evidence>
<dbReference type="PANTHER" id="PTHR24349">
    <property type="entry name" value="SERINE/THREONINE-PROTEIN KINASE"/>
    <property type="match status" value="1"/>
</dbReference>
<evidence type="ECO:0000256" key="3">
    <source>
        <dbReference type="ARBA" id="ARBA00012513"/>
    </source>
</evidence>
<dbReference type="CDD" id="cd00051">
    <property type="entry name" value="EFh"/>
    <property type="match status" value="2"/>
</dbReference>
<dbReference type="SUPFAM" id="SSF56112">
    <property type="entry name" value="Protein kinase-like (PK-like)"/>
    <property type="match status" value="1"/>
</dbReference>
<dbReference type="InterPro" id="IPR008271">
    <property type="entry name" value="Ser/Thr_kinase_AS"/>
</dbReference>
<reference evidence="19 20" key="1">
    <citation type="journal article" date="2015" name="Sci. Rep.">
        <title>Genome of the facultative scuticociliatosis pathogen Pseudocohnilembus persalinus provides insight into its virulence through horizontal gene transfer.</title>
        <authorList>
            <person name="Xiong J."/>
            <person name="Wang G."/>
            <person name="Cheng J."/>
            <person name="Tian M."/>
            <person name="Pan X."/>
            <person name="Warren A."/>
            <person name="Jiang C."/>
            <person name="Yuan D."/>
            <person name="Miao W."/>
        </authorList>
    </citation>
    <scope>NUCLEOTIDE SEQUENCE [LARGE SCALE GENOMIC DNA]</scope>
    <source>
        <strain evidence="19">36N120E</strain>
    </source>
</reference>
<evidence type="ECO:0000256" key="11">
    <source>
        <dbReference type="ARBA" id="ARBA00022840"/>
    </source>
</evidence>
<dbReference type="Pfam" id="PF00069">
    <property type="entry name" value="Pkinase"/>
    <property type="match status" value="1"/>
</dbReference>
<feature type="domain" description="EF-hand" evidence="18">
    <location>
        <begin position="462"/>
        <end position="497"/>
    </location>
</feature>
<keyword evidence="10" id="KW-0106">Calcium</keyword>
<evidence type="ECO:0000256" key="5">
    <source>
        <dbReference type="ARBA" id="ARBA00022679"/>
    </source>
</evidence>
<dbReference type="GO" id="GO:0004674">
    <property type="term" value="F:protein serine/threonine kinase activity"/>
    <property type="evidence" value="ECO:0007669"/>
    <property type="project" value="UniProtKB-KW"/>
</dbReference>
<keyword evidence="6" id="KW-0479">Metal-binding</keyword>
<dbReference type="Pfam" id="PF13499">
    <property type="entry name" value="EF-hand_7"/>
    <property type="match status" value="1"/>
</dbReference>
<evidence type="ECO:0000256" key="10">
    <source>
        <dbReference type="ARBA" id="ARBA00022837"/>
    </source>
</evidence>
<dbReference type="FunFam" id="3.30.200.20:FF:000315">
    <property type="entry name" value="Calcium-dependent protein kinase 3"/>
    <property type="match status" value="1"/>
</dbReference>
<accession>A0A0V0QDC4</accession>
<evidence type="ECO:0000256" key="1">
    <source>
        <dbReference type="ARBA" id="ARBA00001946"/>
    </source>
</evidence>
<dbReference type="CDD" id="cd05117">
    <property type="entry name" value="STKc_CAMK"/>
    <property type="match status" value="1"/>
</dbReference>
<dbReference type="Pfam" id="PF13202">
    <property type="entry name" value="EF-hand_5"/>
    <property type="match status" value="1"/>
</dbReference>
<dbReference type="PROSITE" id="PS00018">
    <property type="entry name" value="EF_HAND_1"/>
    <property type="match status" value="3"/>
</dbReference>
<organism evidence="19 20">
    <name type="scientific">Pseudocohnilembus persalinus</name>
    <name type="common">Ciliate</name>
    <dbReference type="NCBI Taxonomy" id="266149"/>
    <lineage>
        <taxon>Eukaryota</taxon>
        <taxon>Sar</taxon>
        <taxon>Alveolata</taxon>
        <taxon>Ciliophora</taxon>
        <taxon>Intramacronucleata</taxon>
        <taxon>Oligohymenophorea</taxon>
        <taxon>Scuticociliatia</taxon>
        <taxon>Philasterida</taxon>
        <taxon>Pseudocohnilembidae</taxon>
        <taxon>Pseudocohnilembus</taxon>
    </lineage>
</organism>